<dbReference type="PANTHER" id="PTHR10900">
    <property type="entry name" value="PERIOSTIN-RELATED"/>
    <property type="match status" value="1"/>
</dbReference>
<evidence type="ECO:0000259" key="2">
    <source>
        <dbReference type="PROSITE" id="PS50213"/>
    </source>
</evidence>
<keyword evidence="1" id="KW-0472">Membrane</keyword>
<dbReference type="InterPro" id="IPR050904">
    <property type="entry name" value="Adhesion/Biosynth-related"/>
</dbReference>
<dbReference type="Proteomes" id="UP000663834">
    <property type="component" value="Unassembled WGS sequence"/>
</dbReference>
<dbReference type="SMART" id="SM00554">
    <property type="entry name" value="FAS1"/>
    <property type="match status" value="1"/>
</dbReference>
<gene>
    <name evidence="4" type="ORF">GIL414_LOCUS14025</name>
    <name evidence="3" type="ORF">KQP761_LOCUS26570</name>
</gene>
<feature type="domain" description="FAS1" evidence="2">
    <location>
        <begin position="1"/>
        <end position="132"/>
    </location>
</feature>
<dbReference type="OrthoDB" id="286301at2759"/>
<dbReference type="EMBL" id="CAJNOW010014482">
    <property type="protein sequence ID" value="CAF1633046.1"/>
    <property type="molecule type" value="Genomic_DNA"/>
</dbReference>
<dbReference type="Pfam" id="PF02469">
    <property type="entry name" value="Fasciclin"/>
    <property type="match status" value="1"/>
</dbReference>
<organism evidence="3 5">
    <name type="scientific">Rotaria magnacalcarata</name>
    <dbReference type="NCBI Taxonomy" id="392030"/>
    <lineage>
        <taxon>Eukaryota</taxon>
        <taxon>Metazoa</taxon>
        <taxon>Spiralia</taxon>
        <taxon>Gnathifera</taxon>
        <taxon>Rotifera</taxon>
        <taxon>Eurotatoria</taxon>
        <taxon>Bdelloidea</taxon>
        <taxon>Philodinida</taxon>
        <taxon>Philodinidae</taxon>
        <taxon>Rotaria</taxon>
    </lineage>
</organism>
<dbReference type="InterPro" id="IPR036378">
    <property type="entry name" value="FAS1_dom_sf"/>
</dbReference>
<protein>
    <recommendedName>
        <fullName evidence="2">FAS1 domain-containing protein</fullName>
    </recommendedName>
</protein>
<dbReference type="EMBL" id="CAJOBJ010005823">
    <property type="protein sequence ID" value="CAF4043227.1"/>
    <property type="molecule type" value="Genomic_DNA"/>
</dbReference>
<dbReference type="AlphaFoldDB" id="A0A816D654"/>
<dbReference type="Gene3D" id="2.30.180.10">
    <property type="entry name" value="FAS1 domain"/>
    <property type="match status" value="1"/>
</dbReference>
<evidence type="ECO:0000313" key="4">
    <source>
        <dbReference type="EMBL" id="CAF4043227.1"/>
    </source>
</evidence>
<dbReference type="InterPro" id="IPR000782">
    <property type="entry name" value="FAS1_domain"/>
</dbReference>
<dbReference type="SUPFAM" id="SSF82153">
    <property type="entry name" value="FAS1 domain"/>
    <property type="match status" value="1"/>
</dbReference>
<evidence type="ECO:0000313" key="3">
    <source>
        <dbReference type="EMBL" id="CAF1633046.1"/>
    </source>
</evidence>
<proteinExistence type="predicted"/>
<dbReference type="Proteomes" id="UP000681720">
    <property type="component" value="Unassembled WGS sequence"/>
</dbReference>
<reference evidence="3" key="1">
    <citation type="submission" date="2021-02" db="EMBL/GenBank/DDBJ databases">
        <authorList>
            <person name="Nowell W R."/>
        </authorList>
    </citation>
    <scope>NUCLEOTIDE SEQUENCE</scope>
</reference>
<evidence type="ECO:0000256" key="1">
    <source>
        <dbReference type="SAM" id="Phobius"/>
    </source>
</evidence>
<name>A0A816D654_9BILA</name>
<comment type="caution">
    <text evidence="3">The sequence shown here is derived from an EMBL/GenBank/DDBJ whole genome shotgun (WGS) entry which is preliminary data.</text>
</comment>
<accession>A0A816D654</accession>
<sequence>MYYFISTETGVISITLPVVNLVKTLNRPGPFTVFAPIDAAFNKLPPGTLDNLLKPENRLLFITVLTYHVIRGREYTSTRLLVTEPPFNLTTLEGNTTSITLSGNNLKINDAIIIIADVLATNGIIHVLDTVLLPPPRQQDADQQTIYLCIMVISYLHHSTATLITVMMIMIVSCILTREHSTKNICFHLN</sequence>
<dbReference type="PANTHER" id="PTHR10900:SF77">
    <property type="entry name" value="FI19380P1"/>
    <property type="match status" value="1"/>
</dbReference>
<keyword evidence="1" id="KW-0812">Transmembrane</keyword>
<feature type="transmembrane region" description="Helical" evidence="1">
    <location>
        <begin position="155"/>
        <end position="176"/>
    </location>
</feature>
<dbReference type="PROSITE" id="PS50213">
    <property type="entry name" value="FAS1"/>
    <property type="match status" value="1"/>
</dbReference>
<dbReference type="GO" id="GO:0005615">
    <property type="term" value="C:extracellular space"/>
    <property type="evidence" value="ECO:0007669"/>
    <property type="project" value="TreeGrafter"/>
</dbReference>
<evidence type="ECO:0000313" key="5">
    <source>
        <dbReference type="Proteomes" id="UP000663834"/>
    </source>
</evidence>
<keyword evidence="1" id="KW-1133">Transmembrane helix</keyword>
<dbReference type="FunFam" id="2.30.180.10:FF:000032">
    <property type="entry name" value="Fasciclin domain-containing protein, putative"/>
    <property type="match status" value="1"/>
</dbReference>